<name>A0A411HG37_9GAMM</name>
<feature type="chain" id="PRO_5019289507" description="histidine kinase" evidence="12">
    <location>
        <begin position="23"/>
        <end position="460"/>
    </location>
</feature>
<keyword evidence="10 11" id="KW-0472">Membrane</keyword>
<feature type="transmembrane region" description="Helical" evidence="11">
    <location>
        <begin position="174"/>
        <end position="193"/>
    </location>
</feature>
<dbReference type="EC" id="2.7.13.3" evidence="3"/>
<dbReference type="SMART" id="SM00387">
    <property type="entry name" value="HATPase_c"/>
    <property type="match status" value="1"/>
</dbReference>
<dbReference type="AlphaFoldDB" id="A0A411HG37"/>
<keyword evidence="7" id="KW-0418">Kinase</keyword>
<dbReference type="InterPro" id="IPR003594">
    <property type="entry name" value="HATPase_dom"/>
</dbReference>
<gene>
    <name evidence="15" type="ORF">ELE36_03280</name>
</gene>
<dbReference type="PANTHER" id="PTHR45436">
    <property type="entry name" value="SENSOR HISTIDINE KINASE YKOH"/>
    <property type="match status" value="1"/>
</dbReference>
<dbReference type="InterPro" id="IPR005467">
    <property type="entry name" value="His_kinase_dom"/>
</dbReference>
<dbReference type="PANTHER" id="PTHR45436:SF4">
    <property type="entry name" value="SENSOR PROTEIN PHOQ"/>
    <property type="match status" value="1"/>
</dbReference>
<dbReference type="GO" id="GO:0000155">
    <property type="term" value="F:phosphorelay sensor kinase activity"/>
    <property type="evidence" value="ECO:0007669"/>
    <property type="project" value="InterPro"/>
</dbReference>
<organism evidence="15 16">
    <name type="scientific">Pseudolysobacter antarcticus</name>
    <dbReference type="NCBI Taxonomy" id="2511995"/>
    <lineage>
        <taxon>Bacteria</taxon>
        <taxon>Pseudomonadati</taxon>
        <taxon>Pseudomonadota</taxon>
        <taxon>Gammaproteobacteria</taxon>
        <taxon>Lysobacterales</taxon>
        <taxon>Rhodanobacteraceae</taxon>
        <taxon>Pseudolysobacter</taxon>
    </lineage>
</organism>
<dbReference type="Gene3D" id="1.10.287.130">
    <property type="match status" value="1"/>
</dbReference>
<feature type="signal peptide" evidence="12">
    <location>
        <begin position="1"/>
        <end position="22"/>
    </location>
</feature>
<dbReference type="InterPro" id="IPR004358">
    <property type="entry name" value="Sig_transdc_His_kin-like_C"/>
</dbReference>
<keyword evidence="9" id="KW-0902">Two-component regulatory system</keyword>
<dbReference type="InterPro" id="IPR036097">
    <property type="entry name" value="HisK_dim/P_sf"/>
</dbReference>
<dbReference type="OrthoDB" id="9809567at2"/>
<dbReference type="InterPro" id="IPR003660">
    <property type="entry name" value="HAMP_dom"/>
</dbReference>
<dbReference type="GO" id="GO:0005886">
    <property type="term" value="C:plasma membrane"/>
    <property type="evidence" value="ECO:0007669"/>
    <property type="project" value="TreeGrafter"/>
</dbReference>
<evidence type="ECO:0000256" key="8">
    <source>
        <dbReference type="ARBA" id="ARBA00022989"/>
    </source>
</evidence>
<evidence type="ECO:0000256" key="1">
    <source>
        <dbReference type="ARBA" id="ARBA00000085"/>
    </source>
</evidence>
<evidence type="ECO:0000256" key="5">
    <source>
        <dbReference type="ARBA" id="ARBA00022679"/>
    </source>
</evidence>
<dbReference type="PROSITE" id="PS50885">
    <property type="entry name" value="HAMP"/>
    <property type="match status" value="1"/>
</dbReference>
<evidence type="ECO:0000256" key="9">
    <source>
        <dbReference type="ARBA" id="ARBA00023012"/>
    </source>
</evidence>
<accession>A0A411HG37</accession>
<evidence type="ECO:0000313" key="16">
    <source>
        <dbReference type="Proteomes" id="UP000291562"/>
    </source>
</evidence>
<evidence type="ECO:0000256" key="6">
    <source>
        <dbReference type="ARBA" id="ARBA00022692"/>
    </source>
</evidence>
<dbReference type="SUPFAM" id="SSF47384">
    <property type="entry name" value="Homodimeric domain of signal transducing histidine kinase"/>
    <property type="match status" value="1"/>
</dbReference>
<protein>
    <recommendedName>
        <fullName evidence="3">histidine kinase</fullName>
        <ecNumber evidence="3">2.7.13.3</ecNumber>
    </recommendedName>
</protein>
<keyword evidence="16" id="KW-1185">Reference proteome</keyword>
<dbReference type="PRINTS" id="PR00344">
    <property type="entry name" value="BCTRLSENSOR"/>
</dbReference>
<evidence type="ECO:0000256" key="4">
    <source>
        <dbReference type="ARBA" id="ARBA00022553"/>
    </source>
</evidence>
<feature type="domain" description="Histidine kinase" evidence="13">
    <location>
        <begin position="253"/>
        <end position="460"/>
    </location>
</feature>
<proteinExistence type="predicted"/>
<dbReference type="InterPro" id="IPR003661">
    <property type="entry name" value="HisK_dim/P_dom"/>
</dbReference>
<evidence type="ECO:0000259" key="13">
    <source>
        <dbReference type="PROSITE" id="PS50109"/>
    </source>
</evidence>
<comment type="catalytic activity">
    <reaction evidence="1">
        <text>ATP + protein L-histidine = ADP + protein N-phospho-L-histidine.</text>
        <dbReference type="EC" id="2.7.13.3"/>
    </reaction>
</comment>
<evidence type="ECO:0000256" key="11">
    <source>
        <dbReference type="SAM" id="Phobius"/>
    </source>
</evidence>
<keyword evidence="12" id="KW-0732">Signal</keyword>
<dbReference type="KEGG" id="xbc:ELE36_03280"/>
<dbReference type="Proteomes" id="UP000291562">
    <property type="component" value="Chromosome"/>
</dbReference>
<dbReference type="InterPro" id="IPR050428">
    <property type="entry name" value="TCS_sensor_his_kinase"/>
</dbReference>
<keyword evidence="6 11" id="KW-0812">Transmembrane</keyword>
<feature type="domain" description="HAMP" evidence="14">
    <location>
        <begin position="194"/>
        <end position="245"/>
    </location>
</feature>
<keyword evidence="8 11" id="KW-1133">Transmembrane helix</keyword>
<evidence type="ECO:0000256" key="7">
    <source>
        <dbReference type="ARBA" id="ARBA00022777"/>
    </source>
</evidence>
<reference evidence="15 16" key="1">
    <citation type="submission" date="2019-01" db="EMBL/GenBank/DDBJ databases">
        <title>Pseudolysobacter antarctica gen. nov., sp. nov., isolated from Fildes Peninsula, Antarctica.</title>
        <authorList>
            <person name="Wei Z."/>
            <person name="Peng F."/>
        </authorList>
    </citation>
    <scope>NUCLEOTIDE SEQUENCE [LARGE SCALE GENOMIC DNA]</scope>
    <source>
        <strain evidence="15 16">AQ6-296</strain>
    </source>
</reference>
<keyword evidence="4" id="KW-0597">Phosphoprotein</keyword>
<dbReference type="Gene3D" id="3.30.565.10">
    <property type="entry name" value="Histidine kinase-like ATPase, C-terminal domain"/>
    <property type="match status" value="1"/>
</dbReference>
<dbReference type="CDD" id="cd00082">
    <property type="entry name" value="HisKA"/>
    <property type="match status" value="1"/>
</dbReference>
<sequence>MARRRPLSLQARSLLAASVALAAFLGLTGFALDEAIYNALRSSLQERLQTYLYGYLAASEMNRSGQLQPAEELPPDPRFNRPSSGLYAGVSGEKNSWRSRSAIGKNLPFDNVLPPSNEIKFSGPVDTGSGPIYLVSLGVNWEVPNRRNKVPLTFHVAEDASVLDAELSAFRRTLLVYLGGLGLLLLLLQLLVLRWSLLPLRRVSSDLTKVERGETERLSGRYPLELTGLTTSVNGLIESERDHLKRYRNTLSDLAHSLKTPLAVTRNQLESEPDGDALRGAMMEQVRRMDQIVAYQLSRAATSGQHTFAAPVAIEQHAEEIVMSLEKVYATKNILCEFDIDAKARFYGEQGDLLELLGNLLENAFKWAKHRVLLTVKSIGATQAHRSGLLLCVEDDGPGIPPERIDYLLQRGVRGDERVQGHGIGLSIVQDILKAYRGELKVTQSEMLGGAAFQVRIDRT</sequence>
<evidence type="ECO:0000256" key="3">
    <source>
        <dbReference type="ARBA" id="ARBA00012438"/>
    </source>
</evidence>
<dbReference type="GO" id="GO:0005524">
    <property type="term" value="F:ATP binding"/>
    <property type="evidence" value="ECO:0007669"/>
    <property type="project" value="UniProtKB-KW"/>
</dbReference>
<keyword evidence="5" id="KW-0808">Transferase</keyword>
<evidence type="ECO:0000256" key="2">
    <source>
        <dbReference type="ARBA" id="ARBA00004370"/>
    </source>
</evidence>
<evidence type="ECO:0000259" key="14">
    <source>
        <dbReference type="PROSITE" id="PS50885"/>
    </source>
</evidence>
<evidence type="ECO:0000256" key="10">
    <source>
        <dbReference type="ARBA" id="ARBA00023136"/>
    </source>
</evidence>
<dbReference type="Pfam" id="PF02518">
    <property type="entry name" value="HATPase_c"/>
    <property type="match status" value="1"/>
</dbReference>
<dbReference type="RefSeq" id="WP_129831732.1">
    <property type="nucleotide sequence ID" value="NZ_CP035704.1"/>
</dbReference>
<evidence type="ECO:0000256" key="12">
    <source>
        <dbReference type="SAM" id="SignalP"/>
    </source>
</evidence>
<comment type="subcellular location">
    <subcellularLocation>
        <location evidence="2">Membrane</location>
    </subcellularLocation>
</comment>
<dbReference type="EMBL" id="CP035704">
    <property type="protein sequence ID" value="QBB69476.1"/>
    <property type="molecule type" value="Genomic_DNA"/>
</dbReference>
<dbReference type="InterPro" id="IPR036890">
    <property type="entry name" value="HATPase_C_sf"/>
</dbReference>
<evidence type="ECO:0000313" key="15">
    <source>
        <dbReference type="EMBL" id="QBB69476.1"/>
    </source>
</evidence>
<dbReference type="SUPFAM" id="SSF55874">
    <property type="entry name" value="ATPase domain of HSP90 chaperone/DNA topoisomerase II/histidine kinase"/>
    <property type="match status" value="1"/>
</dbReference>
<dbReference type="PROSITE" id="PS50109">
    <property type="entry name" value="HIS_KIN"/>
    <property type="match status" value="1"/>
</dbReference>